<dbReference type="GO" id="GO:0016872">
    <property type="term" value="F:intramolecular lyase activity"/>
    <property type="evidence" value="ECO:0007669"/>
    <property type="project" value="InterPro"/>
</dbReference>
<dbReference type="InterPro" id="IPR016087">
    <property type="entry name" value="Chalcone_isomerase"/>
</dbReference>
<keyword evidence="1" id="KW-0732">Signal</keyword>
<evidence type="ECO:0000256" key="1">
    <source>
        <dbReference type="SAM" id="SignalP"/>
    </source>
</evidence>
<gene>
    <name evidence="3" type="ORF">B5M06_06815</name>
</gene>
<dbReference type="InterPro" id="IPR036298">
    <property type="entry name" value="Chalcone_isomerase_sf"/>
</dbReference>
<sequence>MRTAWDLLRWSFVSVFAALSCWVLPSWAQTDDSPALATHPKTVEVAGQSLQRNGAGIRTKAIFKVYSAALYLEQPVTSLDEIAPLQGPKRMAVRMLHTINASELGKLFAHGMQDNMDKQQFSKLVPGVLRMSEVFSRHKELKPGDQFTLDWIPGKGMVLSVNGQPEPAEFPEPEFYQAMLGIWLGPKPADARLKRALLGEQRIE</sequence>
<reference evidence="3 4" key="1">
    <citation type="submission" date="2017-03" db="EMBL/GenBank/DDBJ databases">
        <title>Rapid Whole Genome Sequencing of Comamonas kerstersii Causing Continuous ambulatory Peritoneal Dialysis-Associated Peritonitis.</title>
        <authorList>
            <person name="Zheng B."/>
        </authorList>
    </citation>
    <scope>NUCLEOTIDE SEQUENCE [LARGE SCALE GENOMIC DNA]</scope>
    <source>
        <strain evidence="3 4">8943</strain>
    </source>
</reference>
<dbReference type="Pfam" id="PF16036">
    <property type="entry name" value="Chalcone_3"/>
    <property type="match status" value="1"/>
</dbReference>
<dbReference type="PROSITE" id="PS51257">
    <property type="entry name" value="PROKAR_LIPOPROTEIN"/>
    <property type="match status" value="1"/>
</dbReference>
<organism evidence="3 4">
    <name type="scientific">Comamonas kerstersii</name>
    <dbReference type="NCBI Taxonomy" id="225992"/>
    <lineage>
        <taxon>Bacteria</taxon>
        <taxon>Pseudomonadati</taxon>
        <taxon>Pseudomonadota</taxon>
        <taxon>Betaproteobacteria</taxon>
        <taxon>Burkholderiales</taxon>
        <taxon>Comamonadaceae</taxon>
        <taxon>Comamonas</taxon>
    </lineage>
</organism>
<protein>
    <recommendedName>
        <fullName evidence="2">Chalcone isomerase domain-containing protein</fullName>
    </recommendedName>
</protein>
<feature type="signal peptide" evidence="1">
    <location>
        <begin position="1"/>
        <end position="28"/>
    </location>
</feature>
<dbReference type="OrthoDB" id="9795336at2"/>
<name>A0A1V0BIX3_9BURK</name>
<dbReference type="KEGG" id="cke:B5M06_06815"/>
<dbReference type="InterPro" id="IPR016088">
    <property type="entry name" value="Chalcone_isomerase_3-sand"/>
</dbReference>
<evidence type="ECO:0000313" key="3">
    <source>
        <dbReference type="EMBL" id="AQZ99811.1"/>
    </source>
</evidence>
<dbReference type="Gene3D" id="3.50.70.10">
    <property type="match status" value="1"/>
</dbReference>
<proteinExistence type="predicted"/>
<dbReference type="EMBL" id="CP020121">
    <property type="protein sequence ID" value="AQZ99811.1"/>
    <property type="molecule type" value="Genomic_DNA"/>
</dbReference>
<evidence type="ECO:0000313" key="4">
    <source>
        <dbReference type="Proteomes" id="UP000242792"/>
    </source>
</evidence>
<feature type="chain" id="PRO_5012911421" description="Chalcone isomerase domain-containing protein" evidence="1">
    <location>
        <begin position="29"/>
        <end position="204"/>
    </location>
</feature>
<dbReference type="AlphaFoldDB" id="A0A1V0BIX3"/>
<feature type="domain" description="Chalcone isomerase" evidence="2">
    <location>
        <begin position="38"/>
        <end position="199"/>
    </location>
</feature>
<dbReference type="SUPFAM" id="SSF54626">
    <property type="entry name" value="Chalcone isomerase"/>
    <property type="match status" value="1"/>
</dbReference>
<evidence type="ECO:0000259" key="2">
    <source>
        <dbReference type="Pfam" id="PF16036"/>
    </source>
</evidence>
<dbReference type="RefSeq" id="WP_080025342.1">
    <property type="nucleotide sequence ID" value="NZ_CP020121.1"/>
</dbReference>
<dbReference type="GeneID" id="83039032"/>
<dbReference type="Proteomes" id="UP000242792">
    <property type="component" value="Chromosome"/>
</dbReference>
<accession>A0A1V0BIX3</accession>